<comment type="similarity">
    <text evidence="2">Belongs to the oxygen-dependent FAD-linked oxidoreductase family.</text>
</comment>
<evidence type="ECO:0000256" key="4">
    <source>
        <dbReference type="ARBA" id="ARBA00022729"/>
    </source>
</evidence>
<dbReference type="Pfam" id="PF08031">
    <property type="entry name" value="BBE"/>
    <property type="match status" value="1"/>
</dbReference>
<dbReference type="InterPro" id="IPR012951">
    <property type="entry name" value="BBE"/>
</dbReference>
<evidence type="ECO:0000259" key="7">
    <source>
        <dbReference type="PROSITE" id="PS51387"/>
    </source>
</evidence>
<evidence type="ECO:0000256" key="6">
    <source>
        <dbReference type="ARBA" id="ARBA00023180"/>
    </source>
</evidence>
<protein>
    <recommendedName>
        <fullName evidence="7">FAD-binding PCMH-type domain-containing protein</fullName>
    </recommendedName>
</protein>
<reference evidence="8" key="1">
    <citation type="submission" date="2020-10" db="EMBL/GenBank/DDBJ databases">
        <authorList>
            <person name="Han B."/>
            <person name="Lu T."/>
            <person name="Zhao Q."/>
            <person name="Huang X."/>
            <person name="Zhao Y."/>
        </authorList>
    </citation>
    <scope>NUCLEOTIDE SEQUENCE</scope>
</reference>
<accession>A0A811QVW7</accession>
<dbReference type="InterPro" id="IPR016167">
    <property type="entry name" value="FAD-bd_PCMH_sub1"/>
</dbReference>
<evidence type="ECO:0000256" key="2">
    <source>
        <dbReference type="ARBA" id="ARBA00005466"/>
    </source>
</evidence>
<dbReference type="Gene3D" id="3.40.462.20">
    <property type="match status" value="1"/>
</dbReference>
<dbReference type="InterPro" id="IPR016169">
    <property type="entry name" value="FAD-bd_PCMH_sub2"/>
</dbReference>
<dbReference type="Proteomes" id="UP000604825">
    <property type="component" value="Unassembled WGS sequence"/>
</dbReference>
<dbReference type="InterPro" id="IPR016166">
    <property type="entry name" value="FAD-bd_PCMH"/>
</dbReference>
<dbReference type="SUPFAM" id="SSF56176">
    <property type="entry name" value="FAD-binding/transporter-associated domain-like"/>
    <property type="match status" value="1"/>
</dbReference>
<dbReference type="Gene3D" id="3.30.465.10">
    <property type="match status" value="1"/>
</dbReference>
<gene>
    <name evidence="8" type="ORF">NCGR_LOCUS44520</name>
</gene>
<keyword evidence="4" id="KW-0732">Signal</keyword>
<evidence type="ECO:0000256" key="3">
    <source>
        <dbReference type="ARBA" id="ARBA00022630"/>
    </source>
</evidence>
<keyword evidence="5" id="KW-0274">FAD</keyword>
<feature type="domain" description="FAD-binding PCMH-type" evidence="7">
    <location>
        <begin position="31"/>
        <end position="214"/>
    </location>
</feature>
<dbReference type="OrthoDB" id="407275at2759"/>
<proteinExistence type="inferred from homology"/>
<dbReference type="Pfam" id="PF01565">
    <property type="entry name" value="FAD_binding_4"/>
    <property type="match status" value="1"/>
</dbReference>
<dbReference type="PANTHER" id="PTHR32448">
    <property type="entry name" value="OS08G0158400 PROTEIN"/>
    <property type="match status" value="1"/>
</dbReference>
<dbReference type="EMBL" id="CAJGYO010000011">
    <property type="protein sequence ID" value="CAD6261099.1"/>
    <property type="molecule type" value="Genomic_DNA"/>
</dbReference>
<evidence type="ECO:0000256" key="5">
    <source>
        <dbReference type="ARBA" id="ARBA00022827"/>
    </source>
</evidence>
<organism evidence="8 9">
    <name type="scientific">Miscanthus lutarioriparius</name>
    <dbReference type="NCBI Taxonomy" id="422564"/>
    <lineage>
        <taxon>Eukaryota</taxon>
        <taxon>Viridiplantae</taxon>
        <taxon>Streptophyta</taxon>
        <taxon>Embryophyta</taxon>
        <taxon>Tracheophyta</taxon>
        <taxon>Spermatophyta</taxon>
        <taxon>Magnoliopsida</taxon>
        <taxon>Liliopsida</taxon>
        <taxon>Poales</taxon>
        <taxon>Poaceae</taxon>
        <taxon>PACMAD clade</taxon>
        <taxon>Panicoideae</taxon>
        <taxon>Andropogonodae</taxon>
        <taxon>Andropogoneae</taxon>
        <taxon>Saccharinae</taxon>
        <taxon>Miscanthus</taxon>
    </lineage>
</organism>
<evidence type="ECO:0000313" key="8">
    <source>
        <dbReference type="EMBL" id="CAD6261099.1"/>
    </source>
</evidence>
<dbReference type="GO" id="GO:0071949">
    <property type="term" value="F:FAD binding"/>
    <property type="evidence" value="ECO:0007669"/>
    <property type="project" value="InterPro"/>
</dbReference>
<dbReference type="GO" id="GO:0016491">
    <property type="term" value="F:oxidoreductase activity"/>
    <property type="evidence" value="ECO:0007669"/>
    <property type="project" value="InterPro"/>
</dbReference>
<sequence length="405" mass="43593">MPSQLVFPRSSPSFASVLASSIRNPKFMVPGTARPLCVATPATASHVQAAVLCGRRHGVRLRVRSGGHDLEGLSYRSAARADEDEDAAFAVLDLAGLRAVRVDVETATAWVDSGATVGELYYAVGRARGDRLAFPAGLCPTIGVGGHLSGGGFGMLLRKYGVAADHVVDALLVDARGRQLDRDAMGADVFWAIRGGGGASFGVVLSWQVRLVPVPPVVTAFKVPVSVDRGAVGVLTRWQTAASKATSDYVRQPLTRAAWAEIFAWLAKANAGLMILDPYGGRIGSVPESDTPFPHRGGVLFNTQYMNFWSAARGDAAAGTKWIRDMYAFMEPHVSKNPREAYFNYRDLDLGQNVVVGNVSSYEAGKVWGEKYFEGNFRRLAMAKAQIPDDYFRNEQSIPPLVASN</sequence>
<dbReference type="InterPro" id="IPR036318">
    <property type="entry name" value="FAD-bd_PCMH-like_sf"/>
</dbReference>
<dbReference type="AlphaFoldDB" id="A0A811QVW7"/>
<dbReference type="InterPro" id="IPR006094">
    <property type="entry name" value="Oxid_FAD_bind_N"/>
</dbReference>
<keyword evidence="3" id="KW-0285">Flavoprotein</keyword>
<evidence type="ECO:0000313" key="9">
    <source>
        <dbReference type="Proteomes" id="UP000604825"/>
    </source>
</evidence>
<keyword evidence="9" id="KW-1185">Reference proteome</keyword>
<evidence type="ECO:0000256" key="1">
    <source>
        <dbReference type="ARBA" id="ARBA00001974"/>
    </source>
</evidence>
<dbReference type="PROSITE" id="PS51387">
    <property type="entry name" value="FAD_PCMH"/>
    <property type="match status" value="1"/>
</dbReference>
<comment type="cofactor">
    <cofactor evidence="1">
        <name>FAD</name>
        <dbReference type="ChEBI" id="CHEBI:57692"/>
    </cofactor>
</comment>
<dbReference type="Gene3D" id="3.30.43.10">
    <property type="entry name" value="Uridine Diphospho-n-acetylenolpyruvylglucosamine Reductase, domain 2"/>
    <property type="match status" value="1"/>
</dbReference>
<comment type="caution">
    <text evidence="8">The sequence shown here is derived from an EMBL/GenBank/DDBJ whole genome shotgun (WGS) entry which is preliminary data.</text>
</comment>
<keyword evidence="6" id="KW-0325">Glycoprotein</keyword>
<name>A0A811QVW7_9POAL</name>